<dbReference type="PANTHER" id="PTHR48079">
    <property type="entry name" value="PROTEIN YEEZ"/>
    <property type="match status" value="1"/>
</dbReference>
<evidence type="ECO:0000259" key="1">
    <source>
        <dbReference type="Pfam" id="PF01370"/>
    </source>
</evidence>
<dbReference type="InterPro" id="IPR051783">
    <property type="entry name" value="NAD(P)-dependent_oxidoreduct"/>
</dbReference>
<dbReference type="GO" id="GO:0004029">
    <property type="term" value="F:aldehyde dehydrogenase (NAD+) activity"/>
    <property type="evidence" value="ECO:0007669"/>
    <property type="project" value="TreeGrafter"/>
</dbReference>
<dbReference type="GO" id="GO:0005737">
    <property type="term" value="C:cytoplasm"/>
    <property type="evidence" value="ECO:0007669"/>
    <property type="project" value="TreeGrafter"/>
</dbReference>
<gene>
    <name evidence="2" type="ORF">BD410DRAFT_96145</name>
</gene>
<dbReference type="PANTHER" id="PTHR48079:SF6">
    <property type="entry name" value="NAD(P)-BINDING DOMAIN-CONTAINING PROTEIN-RELATED"/>
    <property type="match status" value="1"/>
</dbReference>
<dbReference type="InterPro" id="IPR001509">
    <property type="entry name" value="Epimerase_deHydtase"/>
</dbReference>
<dbReference type="Gene3D" id="3.40.50.720">
    <property type="entry name" value="NAD(P)-binding Rossmann-like Domain"/>
    <property type="match status" value="2"/>
</dbReference>
<proteinExistence type="predicted"/>
<dbReference type="VEuPathDB" id="FungiDB:BD410DRAFT_96145"/>
<dbReference type="STRING" id="50990.A0A4Y7QB55"/>
<organism evidence="2 3">
    <name type="scientific">Rickenella mellea</name>
    <dbReference type="NCBI Taxonomy" id="50990"/>
    <lineage>
        <taxon>Eukaryota</taxon>
        <taxon>Fungi</taxon>
        <taxon>Dikarya</taxon>
        <taxon>Basidiomycota</taxon>
        <taxon>Agaricomycotina</taxon>
        <taxon>Agaricomycetes</taxon>
        <taxon>Hymenochaetales</taxon>
        <taxon>Rickenellaceae</taxon>
        <taxon>Rickenella</taxon>
    </lineage>
</organism>
<dbReference type="EMBL" id="ML170166">
    <property type="protein sequence ID" value="TDL24606.1"/>
    <property type="molecule type" value="Genomic_DNA"/>
</dbReference>
<dbReference type="Proteomes" id="UP000294933">
    <property type="component" value="Unassembled WGS sequence"/>
</dbReference>
<sequence>MTSVFFLGATGYIGGAVLVALKSVHPELEITALVRSQEKATAVQRAGAAKVIIGSHDEVEKIQSKSAESDIVVNAADADDLPLTIAIIAGLKERAKLGLKPILLHTSGTGVVSVNTKGGFTPDAEKIWNDNKEDDIRSISPSQPHREIDLEIFKADEEGIISAYIIAPSTIYGVGSGPVNKTSQQIPKMIRVAVERKQTVYAGEGTNKWNNVHIHDLTDLYDLVFNLAISGKDTAKSPFEKFYFGSVGEHTWGEVARDIAPLLHKRGLVNSDQAISVPVSEKPGVTATTSRSVSERGFALGWKPKSKSYKESLGEDVEMTIA</sequence>
<evidence type="ECO:0000313" key="3">
    <source>
        <dbReference type="Proteomes" id="UP000294933"/>
    </source>
</evidence>
<dbReference type="InterPro" id="IPR036291">
    <property type="entry name" value="NAD(P)-bd_dom_sf"/>
</dbReference>
<dbReference type="Pfam" id="PF01370">
    <property type="entry name" value="Epimerase"/>
    <property type="match status" value="1"/>
</dbReference>
<protein>
    <submittedName>
        <fullName evidence="2">NAD(P)-binding protein</fullName>
    </submittedName>
</protein>
<reference evidence="2 3" key="1">
    <citation type="submission" date="2018-06" db="EMBL/GenBank/DDBJ databases">
        <title>A transcriptomic atlas of mushroom development highlights an independent origin of complex multicellularity.</title>
        <authorList>
            <consortium name="DOE Joint Genome Institute"/>
            <person name="Krizsan K."/>
            <person name="Almasi E."/>
            <person name="Merenyi Z."/>
            <person name="Sahu N."/>
            <person name="Viragh M."/>
            <person name="Koszo T."/>
            <person name="Mondo S."/>
            <person name="Kiss B."/>
            <person name="Balint B."/>
            <person name="Kues U."/>
            <person name="Barry K."/>
            <person name="Hegedus J.C."/>
            <person name="Henrissat B."/>
            <person name="Johnson J."/>
            <person name="Lipzen A."/>
            <person name="Ohm R."/>
            <person name="Nagy I."/>
            <person name="Pangilinan J."/>
            <person name="Yan J."/>
            <person name="Xiong Y."/>
            <person name="Grigoriev I.V."/>
            <person name="Hibbett D.S."/>
            <person name="Nagy L.G."/>
        </authorList>
    </citation>
    <scope>NUCLEOTIDE SEQUENCE [LARGE SCALE GENOMIC DNA]</scope>
    <source>
        <strain evidence="2 3">SZMC22713</strain>
    </source>
</reference>
<dbReference type="SUPFAM" id="SSF51735">
    <property type="entry name" value="NAD(P)-binding Rossmann-fold domains"/>
    <property type="match status" value="1"/>
</dbReference>
<name>A0A4Y7QB55_9AGAM</name>
<evidence type="ECO:0000313" key="2">
    <source>
        <dbReference type="EMBL" id="TDL24606.1"/>
    </source>
</evidence>
<feature type="domain" description="NAD-dependent epimerase/dehydratase" evidence="1">
    <location>
        <begin position="7"/>
        <end position="226"/>
    </location>
</feature>
<accession>A0A4Y7QB55</accession>
<keyword evidence="3" id="KW-1185">Reference proteome</keyword>
<dbReference type="AlphaFoldDB" id="A0A4Y7QB55"/>
<dbReference type="OrthoDB" id="10262413at2759"/>
<dbReference type="Gene3D" id="3.90.25.10">
    <property type="entry name" value="UDP-galactose 4-epimerase, domain 1"/>
    <property type="match status" value="1"/>
</dbReference>